<dbReference type="AlphaFoldDB" id="A0AAX2ZAC4"/>
<dbReference type="RefSeq" id="WP_228415217.1">
    <property type="nucleotide sequence ID" value="NZ_CP081135.1"/>
</dbReference>
<organism evidence="1 2">
    <name type="scientific">Terrisporobacter hibernicus</name>
    <dbReference type="NCBI Taxonomy" id="2813371"/>
    <lineage>
        <taxon>Bacteria</taxon>
        <taxon>Bacillati</taxon>
        <taxon>Bacillota</taxon>
        <taxon>Clostridia</taxon>
        <taxon>Peptostreptococcales</taxon>
        <taxon>Peptostreptococcaceae</taxon>
        <taxon>Terrisporobacter</taxon>
    </lineage>
</organism>
<proteinExistence type="predicted"/>
<protein>
    <recommendedName>
        <fullName evidence="3">ParB/Sulfiredoxin domain-containing protein</fullName>
    </recommendedName>
</protein>
<evidence type="ECO:0000313" key="1">
    <source>
        <dbReference type="EMBL" id="UEL46198.1"/>
    </source>
</evidence>
<accession>A0AAX2ZAC4</accession>
<reference evidence="1 2" key="1">
    <citation type="journal article" date="2023" name="Int. J. Syst. Evol. Microbiol.">
        <title>Terrisporobacter hibernicus sp. nov., isolated from bovine faeces in Northern Ireland.</title>
        <authorList>
            <person name="Mitchell M."/>
            <person name="Nguyen S.V."/>
            <person name="Connor M."/>
            <person name="Fairley D.J."/>
            <person name="Donoghue O."/>
            <person name="Marshall H."/>
            <person name="Koolman L."/>
            <person name="McMullan G."/>
            <person name="Schaffer K.E."/>
            <person name="McGrath J.W."/>
            <person name="Fanning S."/>
        </authorList>
    </citation>
    <scope>NUCLEOTIDE SEQUENCE [LARGE SCALE GENOMIC DNA]</scope>
    <source>
        <strain evidence="1 2">MCA3</strain>
    </source>
</reference>
<dbReference type="Proteomes" id="UP001198983">
    <property type="component" value="Chromosome"/>
</dbReference>
<evidence type="ECO:0000313" key="2">
    <source>
        <dbReference type="Proteomes" id="UP001198983"/>
    </source>
</evidence>
<keyword evidence="2" id="KW-1185">Reference proteome</keyword>
<dbReference type="EMBL" id="CP081135">
    <property type="protein sequence ID" value="UEL46198.1"/>
    <property type="molecule type" value="Genomic_DNA"/>
</dbReference>
<sequence length="430" mass="49258">MFKNKIKTVKIIKNNLNTSNLATCSDAKLVHINGIGSLKENTKEMKDSYYGYRYLSNITLNEVPLIQINAPGCPTCASLLATGYGIENTNCSELNEIRDRINSDFINLDKSILDLSPLLKLLESGLYVIVDMMCYPTNGEGDFFWDIPNDMTEYEATAGVLLTDEDNEYDYVGSQPVFIYPTQNTDCFSEERVTYYMDKYKNTDTIPRAIAYNCSEFMNVLLDGHHKACAATLLEKPVHCITIIPFSGCSYTFENDEEKIESLNFSSFEISADDIPKNYLSKISKRRKKLKMEVVNLFESNIINKNWESKYIESASNYPTVAQYADMVAVDVNEITDKLIEDCLNNLVGENINKIKYIIFVLDNKKDPRVKNIALQCAKQLNYCKLKVQVFKVLNRMKNDEEIEQFFVDYLIEDNDTHSLLVKIANSYWD</sequence>
<name>A0AAX2ZAC4_9FIRM</name>
<evidence type="ECO:0008006" key="3">
    <source>
        <dbReference type="Google" id="ProtNLM"/>
    </source>
</evidence>
<dbReference type="KEGG" id="tem:JW646_11090"/>
<gene>
    <name evidence="1" type="ORF">JW646_11090</name>
</gene>